<comment type="caution">
    <text evidence="1">The sequence shown here is derived from an EMBL/GenBank/DDBJ whole genome shotgun (WGS) entry which is preliminary data.</text>
</comment>
<evidence type="ECO:0000313" key="1">
    <source>
        <dbReference type="EMBL" id="KEP49201.1"/>
    </source>
</evidence>
<dbReference type="OrthoDB" id="3266451at2759"/>
<organism evidence="1 2">
    <name type="scientific">Rhizoctonia solani 123E</name>
    <dbReference type="NCBI Taxonomy" id="1423351"/>
    <lineage>
        <taxon>Eukaryota</taxon>
        <taxon>Fungi</taxon>
        <taxon>Dikarya</taxon>
        <taxon>Basidiomycota</taxon>
        <taxon>Agaricomycotina</taxon>
        <taxon>Agaricomycetes</taxon>
        <taxon>Cantharellales</taxon>
        <taxon>Ceratobasidiaceae</taxon>
        <taxon>Rhizoctonia</taxon>
    </lineage>
</organism>
<gene>
    <name evidence="1" type="ORF">V565_105660</name>
</gene>
<name>A0A074RQ81_9AGAM</name>
<dbReference type="Proteomes" id="UP000027456">
    <property type="component" value="Unassembled WGS sequence"/>
</dbReference>
<dbReference type="EMBL" id="AZST01000393">
    <property type="protein sequence ID" value="KEP49201.1"/>
    <property type="molecule type" value="Genomic_DNA"/>
</dbReference>
<dbReference type="AlphaFoldDB" id="A0A074RQ81"/>
<accession>A0A074RQ81</accession>
<dbReference type="Gene3D" id="1.20.1280.50">
    <property type="match status" value="1"/>
</dbReference>
<dbReference type="SUPFAM" id="SSF81383">
    <property type="entry name" value="F-box domain"/>
    <property type="match status" value="1"/>
</dbReference>
<keyword evidence="2" id="KW-1185">Reference proteome</keyword>
<dbReference type="HOGENOM" id="CLU_025641_2_0_1"/>
<protein>
    <submittedName>
        <fullName evidence="1">Putative F-box-like domain protein</fullName>
    </submittedName>
</protein>
<evidence type="ECO:0000313" key="2">
    <source>
        <dbReference type="Proteomes" id="UP000027456"/>
    </source>
</evidence>
<reference evidence="1 2" key="1">
    <citation type="submission" date="2013-12" db="EMBL/GenBank/DDBJ databases">
        <authorList>
            <person name="Cubeta M."/>
            <person name="Pakala S."/>
            <person name="Fedorova N."/>
            <person name="Thomas E."/>
            <person name="Dean R."/>
            <person name="Jabaji S."/>
            <person name="Neate S."/>
            <person name="Toda T."/>
            <person name="Tavantzis S."/>
            <person name="Vilgalys R."/>
            <person name="Bharathan N."/>
            <person name="Pakala S."/>
            <person name="Losada L.S."/>
            <person name="Zafar N."/>
            <person name="Nierman W."/>
        </authorList>
    </citation>
    <scope>NUCLEOTIDE SEQUENCE [LARGE SCALE GENOMIC DNA]</scope>
    <source>
        <strain evidence="1 2">123E</strain>
    </source>
</reference>
<sequence>MMEEIENAGNALDAALEQYLRVTDNRLLRQSIPCNIRLDNLNTEIVRFSSRGLRLQQAEASVRRLRNHISQLTPVASLPPELLAKIFHLVSHPCNLRVTAIEDSDLEASTSASEISDADVCSHWRRTAIGTPSLWTHIDYVPHKLFHRQLLARAEIHIARADPLLVELHVADSNPLAYSEASLRRFMSSIHDRVKSLEIAVFHTWRRFHQLVLNELFCIDSSSSIALTNLTTHFTMMDDDDIDEFMDWINDTNNDFSHLTSLHLRGLFPLWNSTAYHSLVDLRLAPTSDAYWTGISEQEFRNILEASPGLQVIHFALHITQRKNDESAWPVHLHDLEELHISTDRGDEDTVAALGDVLRLLAPGPKPLWLSIWHSFRVFNFEDESMWDDDLSVDELRKFFQRANIAKFSAKSICPPLGRLLCYAPNLEDLVFDSCVFPWRAHEPFQRTTPANLRLNSLALHRCAPSLEQLKLLLDQHPTNEFILSQCDWTYLQDAAGVLNSNPFQQMSDLLNRYPATKALVQNPTMKCHRVK</sequence>
<dbReference type="InterPro" id="IPR036047">
    <property type="entry name" value="F-box-like_dom_sf"/>
</dbReference>
<dbReference type="STRING" id="1423351.A0A074RQ81"/>
<proteinExistence type="predicted"/>